<dbReference type="Gene3D" id="3.90.1300.10">
    <property type="entry name" value="Amidase signature (AS) domain"/>
    <property type="match status" value="1"/>
</dbReference>
<protein>
    <submittedName>
        <fullName evidence="2">Amidase</fullName>
    </submittedName>
</protein>
<gene>
    <name evidence="2" type="ORF">TM49_06695</name>
</gene>
<dbReference type="STRING" id="1486262.TM49_06695"/>
<dbReference type="RefSeq" id="WP_045680095.1">
    <property type="nucleotide sequence ID" value="NZ_CP010803.1"/>
</dbReference>
<dbReference type="InterPro" id="IPR036928">
    <property type="entry name" value="AS_sf"/>
</dbReference>
<dbReference type="Pfam" id="PF01425">
    <property type="entry name" value="Amidase"/>
    <property type="match status" value="1"/>
</dbReference>
<evidence type="ECO:0000313" key="3">
    <source>
        <dbReference type="Proteomes" id="UP000032611"/>
    </source>
</evidence>
<dbReference type="Proteomes" id="UP000032611">
    <property type="component" value="Chromosome"/>
</dbReference>
<sequence>MTTRCGPFVTRFETPIAGPAQDGPLAGLSVAVKDNCDVAGYVTGGGNPEWAEEQSPAEANATVVERLLDAGATLVGKTQMDELAYSLMGINARYGTPENPVAPSRVPGGSSSGSVSAVAANLVDIGLGTDTGGSVRLPSAFCGLFGWRPTHGLIPADGILPLAPSYDVPGFMTRDLETMESLADVFCDGQEAGDDLRFVYPADLWRLADGEAAAALKEALPRGDRNDGQLLDAAMRADLLPVFRLHQGWEAWQTFGAFIERRNPDFGPGILERFALAADLTDQDFATARAKRSALSEHLDAVLKPGVVLVYPTAPGPAPLLTDTDGALEQFRSKALTLLSIAGHGGLPQLTLPFAVMSGAPLGLSLVARAGSDRLLIEAARHFL</sequence>
<dbReference type="OrthoDB" id="9811471at2"/>
<reference evidence="2 3" key="1">
    <citation type="journal article" date="2015" name="Genome Announc.">
        <title>Complete genome sequence of Martelella endophytica YC6887, which has antifungal activity associated with a halophyte.</title>
        <authorList>
            <person name="Khan A."/>
            <person name="Khan H."/>
            <person name="Chung E.J."/>
            <person name="Hossain M.T."/>
            <person name="Chung Y.R."/>
        </authorList>
    </citation>
    <scope>NUCLEOTIDE SEQUENCE [LARGE SCALE GENOMIC DNA]</scope>
    <source>
        <strain evidence="2">YC6887</strain>
    </source>
</reference>
<accession>A0A0D5LNF3</accession>
<dbReference type="PANTHER" id="PTHR46310:SF7">
    <property type="entry name" value="AMIDASE 1"/>
    <property type="match status" value="1"/>
</dbReference>
<dbReference type="KEGG" id="mey:TM49_06695"/>
<dbReference type="PANTHER" id="PTHR46310">
    <property type="entry name" value="AMIDASE 1"/>
    <property type="match status" value="1"/>
</dbReference>
<name>A0A0D5LNF3_MAREN</name>
<dbReference type="EMBL" id="CP010803">
    <property type="protein sequence ID" value="AJY45455.1"/>
    <property type="molecule type" value="Genomic_DNA"/>
</dbReference>
<proteinExistence type="predicted"/>
<feature type="domain" description="Amidase" evidence="1">
    <location>
        <begin position="20"/>
        <end position="192"/>
    </location>
</feature>
<dbReference type="InterPro" id="IPR023631">
    <property type="entry name" value="Amidase_dom"/>
</dbReference>
<dbReference type="NCBIfam" id="NF006169">
    <property type="entry name" value="PRK08310.1"/>
    <property type="match status" value="1"/>
</dbReference>
<dbReference type="SUPFAM" id="SSF75304">
    <property type="entry name" value="Amidase signature (AS) enzymes"/>
    <property type="match status" value="1"/>
</dbReference>
<evidence type="ECO:0000259" key="1">
    <source>
        <dbReference type="Pfam" id="PF01425"/>
    </source>
</evidence>
<dbReference type="PATRIC" id="fig|1486262.3.peg.1378"/>
<evidence type="ECO:0000313" key="2">
    <source>
        <dbReference type="EMBL" id="AJY45455.1"/>
    </source>
</evidence>
<dbReference type="AlphaFoldDB" id="A0A0D5LNF3"/>
<organism evidence="2 3">
    <name type="scientific">Martelella endophytica</name>
    <dbReference type="NCBI Taxonomy" id="1486262"/>
    <lineage>
        <taxon>Bacteria</taxon>
        <taxon>Pseudomonadati</taxon>
        <taxon>Pseudomonadota</taxon>
        <taxon>Alphaproteobacteria</taxon>
        <taxon>Hyphomicrobiales</taxon>
        <taxon>Aurantimonadaceae</taxon>
        <taxon>Martelella</taxon>
    </lineage>
</organism>
<keyword evidence="3" id="KW-1185">Reference proteome</keyword>
<dbReference type="HOGENOM" id="CLU_009600_0_3_5"/>